<keyword evidence="7" id="KW-0547">Nucleotide-binding</keyword>
<evidence type="ECO:0000259" key="8">
    <source>
        <dbReference type="Pfam" id="PF08652"/>
    </source>
</evidence>
<comment type="cofactor">
    <cofactor evidence="1 7">
        <name>a divalent metal cation</name>
        <dbReference type="ChEBI" id="CHEBI:60240"/>
    </cofactor>
</comment>
<dbReference type="AlphaFoldDB" id="A0AAE8MV10"/>
<keyword evidence="10" id="KW-1185">Reference proteome</keyword>
<dbReference type="GO" id="GO:0034353">
    <property type="term" value="F:mRNA 5'-diphosphatase activity"/>
    <property type="evidence" value="ECO:0007669"/>
    <property type="project" value="TreeGrafter"/>
</dbReference>
<evidence type="ECO:0000256" key="4">
    <source>
        <dbReference type="ARBA" id="ARBA00044692"/>
    </source>
</evidence>
<comment type="function">
    <text evidence="5">Decapping enzyme for NAD-capped RNAs: specifically hydrolyzes the nicotinamide adenine dinucleotide (NAD) cap from a subset of RNAs by removing the entire NAD moiety from the 5'-end of an NAD-capped RNA. The NAD-cap is present at the 5'-end of some RNAs and snoRNAs. In contrast to the canonical 5'-end N7 methylguanosine (m7G) cap, the NAD cap promotes mRNA decay. Also acts as a non-canonical decapping enzyme that removes the entire cap structure of m7G capped or incompletely capped RNAs. Has decapping activity toward incomplete 5'-end m7G cap mRNAs such as unmethylated 5'-end-capped RNA (cap0), while it has no activity toward 2'-O-ribose methylated m7G cap (cap1). Also possesses RNA 5'-pyrophosphohydrolase activity by hydrolyzing the 5'-end triphosphate to release pyrophosphates. Stimulates exoribonuclease activity of Rat1, allowing it to degrade RNAs with stable secondary structure more effectively.</text>
</comment>
<dbReference type="InterPro" id="IPR039039">
    <property type="entry name" value="RAI1-like_fam"/>
</dbReference>
<comment type="subcellular location">
    <subcellularLocation>
        <location evidence="7">Nucleus</location>
    </subcellularLocation>
</comment>
<keyword evidence="7" id="KW-0540">Nuclease</keyword>
<evidence type="ECO:0000256" key="2">
    <source>
        <dbReference type="ARBA" id="ARBA00006562"/>
    </source>
</evidence>
<evidence type="ECO:0000313" key="10">
    <source>
        <dbReference type="Proteomes" id="UP001187682"/>
    </source>
</evidence>
<feature type="domain" description="RAI1-like" evidence="8">
    <location>
        <begin position="23"/>
        <end position="340"/>
    </location>
</feature>
<evidence type="ECO:0000256" key="1">
    <source>
        <dbReference type="ARBA" id="ARBA00001968"/>
    </source>
</evidence>
<gene>
    <name evidence="9" type="ORF">DNG_03381</name>
</gene>
<name>A0AAE8MV10_9PEZI</name>
<dbReference type="GO" id="GO:0005634">
    <property type="term" value="C:nucleus"/>
    <property type="evidence" value="ECO:0007669"/>
    <property type="project" value="UniProtKB-SubCell"/>
</dbReference>
<dbReference type="GO" id="GO:0003723">
    <property type="term" value="F:RNA binding"/>
    <property type="evidence" value="ECO:0007669"/>
    <property type="project" value="UniProtKB-KW"/>
</dbReference>
<proteinExistence type="inferred from homology"/>
<keyword evidence="7" id="KW-0378">Hydrolase</keyword>
<reference evidence="9" key="1">
    <citation type="submission" date="2018-03" db="EMBL/GenBank/DDBJ databases">
        <authorList>
            <person name="Guldener U."/>
        </authorList>
    </citation>
    <scope>NUCLEOTIDE SEQUENCE</scope>
</reference>
<organism evidence="9 10">
    <name type="scientific">Cephalotrichum gorgonifer</name>
    <dbReference type="NCBI Taxonomy" id="2041049"/>
    <lineage>
        <taxon>Eukaryota</taxon>
        <taxon>Fungi</taxon>
        <taxon>Dikarya</taxon>
        <taxon>Ascomycota</taxon>
        <taxon>Pezizomycotina</taxon>
        <taxon>Sordariomycetes</taxon>
        <taxon>Hypocreomycetidae</taxon>
        <taxon>Microascales</taxon>
        <taxon>Microascaceae</taxon>
        <taxon>Cephalotrichum</taxon>
    </lineage>
</organism>
<comment type="catalytic activity">
    <reaction evidence="3">
        <text>a 5'-end (N(7)-methyl 5'-triphosphoguanosine)-ribonucleoside-ribonucleotide in mRNA + H2O = a (N(7)-methyl 5'-triphosphoguanosine)-nucleoside + a 5'-end phospho-ribonucleoside in mRNA + H(+)</text>
        <dbReference type="Rhea" id="RHEA:66928"/>
        <dbReference type="Rhea" id="RHEA-COMP:15692"/>
        <dbReference type="Rhea" id="RHEA-COMP:17313"/>
        <dbReference type="ChEBI" id="CHEBI:15377"/>
        <dbReference type="ChEBI" id="CHEBI:15378"/>
        <dbReference type="ChEBI" id="CHEBI:138282"/>
        <dbReference type="ChEBI" id="CHEBI:172876"/>
        <dbReference type="ChEBI" id="CHEBI:172877"/>
    </reaction>
    <physiologicalReaction direction="left-to-right" evidence="3">
        <dbReference type="Rhea" id="RHEA:66929"/>
    </physiologicalReaction>
</comment>
<dbReference type="GO" id="GO:0110155">
    <property type="term" value="P:NAD-cap decapping"/>
    <property type="evidence" value="ECO:0007669"/>
    <property type="project" value="TreeGrafter"/>
</dbReference>
<dbReference type="GO" id="GO:0046872">
    <property type="term" value="F:metal ion binding"/>
    <property type="evidence" value="ECO:0007669"/>
    <property type="project" value="UniProtKB-KW"/>
</dbReference>
<comment type="catalytic activity">
    <reaction evidence="6">
        <text>a 5'-end NAD(+)-phospho-ribonucleoside in mRNA + H2O = a 5'-end phospho-ribonucleoside in mRNA + NAD(+) + H(+)</text>
        <dbReference type="Rhea" id="RHEA:60880"/>
        <dbReference type="Rhea" id="RHEA-COMP:15692"/>
        <dbReference type="Rhea" id="RHEA-COMP:15698"/>
        <dbReference type="ChEBI" id="CHEBI:15377"/>
        <dbReference type="ChEBI" id="CHEBI:15378"/>
        <dbReference type="ChEBI" id="CHEBI:57540"/>
        <dbReference type="ChEBI" id="CHEBI:138282"/>
        <dbReference type="ChEBI" id="CHEBI:144029"/>
    </reaction>
    <physiologicalReaction direction="left-to-right" evidence="6">
        <dbReference type="Rhea" id="RHEA:60881"/>
    </physiologicalReaction>
</comment>
<dbReference type="EC" id="3.6.1.-" evidence="7"/>
<dbReference type="PANTHER" id="PTHR12395">
    <property type="entry name" value="DOM-3 RELATED"/>
    <property type="match status" value="1"/>
</dbReference>
<dbReference type="Pfam" id="PF08652">
    <property type="entry name" value="RAI1"/>
    <property type="match status" value="1"/>
</dbReference>
<dbReference type="PANTHER" id="PTHR12395:SF9">
    <property type="entry name" value="DECAPPING AND EXORIBONUCLEASE PROTEIN"/>
    <property type="match status" value="1"/>
</dbReference>
<evidence type="ECO:0000256" key="3">
    <source>
        <dbReference type="ARBA" id="ARBA00044676"/>
    </source>
</evidence>
<sequence>MTARYEIRKRGFPPNRGRRVVTRPTEFTCFSYDDDHVYRQDDSSLRWYYHNPMDIDTDLTSGFERFDKHDDSQADHLDSMLKSIMVYEREKGKRLEVNIVTWRGMMTKNCLFIEENHQYRLDSRRKQDNQRRSGRFTPDQMSFWGYKFETLATLPRPWGEVSRTEIESRNTATVSNKAQYCSIVATNIGSTKLCLAGEIDALWGSKPSDPKIIPPDWVELKTSASIRSDRDVEFFHAKLMKFWIQSYLIGVPRIIVGFRSQAGRLESVKELKTADLPSVRPRNWDADVCIDFTAEFLSWLRHTIAGEGVWRIKRAAGSPVIEVFRVAEEGYGEVLTEEFVAWRTSNTMKGDGVEKE</sequence>
<evidence type="ECO:0000313" key="9">
    <source>
        <dbReference type="EMBL" id="SPO00632.1"/>
    </source>
</evidence>
<comment type="catalytic activity">
    <reaction evidence="4">
        <text>a 5'-end triphospho-ribonucleoside in mRNA + H2O = a 5'-end phospho-ribonucleoside in mRNA + diphosphate + H(+)</text>
        <dbReference type="Rhea" id="RHEA:78683"/>
        <dbReference type="Rhea" id="RHEA-COMP:15692"/>
        <dbReference type="Rhea" id="RHEA-COMP:17164"/>
        <dbReference type="ChEBI" id="CHEBI:15377"/>
        <dbReference type="ChEBI" id="CHEBI:15378"/>
        <dbReference type="ChEBI" id="CHEBI:33019"/>
        <dbReference type="ChEBI" id="CHEBI:138282"/>
        <dbReference type="ChEBI" id="CHEBI:167618"/>
    </reaction>
    <physiologicalReaction direction="left-to-right" evidence="4">
        <dbReference type="Rhea" id="RHEA:78684"/>
    </physiologicalReaction>
</comment>
<comment type="caution">
    <text evidence="9">The sequence shown here is derived from an EMBL/GenBank/DDBJ whole genome shotgun (WGS) entry which is preliminary data.</text>
</comment>
<dbReference type="GO" id="GO:0005829">
    <property type="term" value="C:cytosol"/>
    <property type="evidence" value="ECO:0007669"/>
    <property type="project" value="TreeGrafter"/>
</dbReference>
<dbReference type="InterPro" id="IPR013961">
    <property type="entry name" value="RAI1"/>
</dbReference>
<evidence type="ECO:0000256" key="7">
    <source>
        <dbReference type="RuleBase" id="RU367113"/>
    </source>
</evidence>
<comment type="similarity">
    <text evidence="2 7">Belongs to the DXO/Dom3Z family.</text>
</comment>
<keyword evidence="7" id="KW-0539">Nucleus</keyword>
<evidence type="ECO:0000256" key="6">
    <source>
        <dbReference type="ARBA" id="ARBA00048124"/>
    </source>
</evidence>
<dbReference type="GO" id="GO:0004518">
    <property type="term" value="F:nuclease activity"/>
    <property type="evidence" value="ECO:0007669"/>
    <property type="project" value="UniProtKB-KW"/>
</dbReference>
<evidence type="ECO:0000256" key="5">
    <source>
        <dbReference type="ARBA" id="ARBA00046211"/>
    </source>
</evidence>
<dbReference type="GO" id="GO:0000166">
    <property type="term" value="F:nucleotide binding"/>
    <property type="evidence" value="ECO:0007669"/>
    <property type="project" value="UniProtKB-KW"/>
</dbReference>
<protein>
    <recommendedName>
        <fullName evidence="7">Decapping nuclease</fullName>
        <ecNumber evidence="7">3.6.1.-</ecNumber>
    </recommendedName>
</protein>
<dbReference type="Proteomes" id="UP001187682">
    <property type="component" value="Unassembled WGS sequence"/>
</dbReference>
<accession>A0AAE8MV10</accession>
<keyword evidence="7" id="KW-0479">Metal-binding</keyword>
<dbReference type="GO" id="GO:0000956">
    <property type="term" value="P:nuclear-transcribed mRNA catabolic process"/>
    <property type="evidence" value="ECO:0007669"/>
    <property type="project" value="TreeGrafter"/>
</dbReference>
<dbReference type="EMBL" id="ONZQ02000004">
    <property type="protein sequence ID" value="SPO00632.1"/>
    <property type="molecule type" value="Genomic_DNA"/>
</dbReference>
<keyword evidence="7" id="KW-0694">RNA-binding</keyword>